<dbReference type="AlphaFoldDB" id="A0A918FXJ4"/>
<dbReference type="EMBL" id="BMTL01000016">
    <property type="protein sequence ID" value="GGR98028.1"/>
    <property type="molecule type" value="Genomic_DNA"/>
</dbReference>
<dbReference type="Gene3D" id="2.50.20.20">
    <property type="match status" value="1"/>
</dbReference>
<evidence type="ECO:0000313" key="3">
    <source>
        <dbReference type="EMBL" id="GGR98028.1"/>
    </source>
</evidence>
<sequence>MKRATVRRAGLSIVAVVLFAGVTACGSDGSDGSRDARGSGGSAESRETRGAGGGGGEGGPRLSPVAALRTAEKSTDGADSARVESSTTIGSLMSMTADGALGWDDGLTGALTITYTGGTVADTMRQLGTTSMQARYLPDAYYARMGDAFARQTGGRHWIKYAYDDLKSLGGGSGAYLKDQMTHTTPNQSVKLLLASGDVRQVGTEKVRGRNTTHYAGTVEVADLAGRNSNLSRSQLDDLRKTLEQAGVTTETVDIWVDDRDLLVKKVERGQTTQGGYTQTAYYTDYGTEVSAKVPPAADTTDFTELVRQQGAEGQGAGSGS</sequence>
<feature type="compositionally biased region" description="Gly residues" evidence="1">
    <location>
        <begin position="50"/>
        <end position="59"/>
    </location>
</feature>
<dbReference type="Proteomes" id="UP000606194">
    <property type="component" value="Unassembled WGS sequence"/>
</dbReference>
<evidence type="ECO:0000256" key="2">
    <source>
        <dbReference type="SAM" id="SignalP"/>
    </source>
</evidence>
<evidence type="ECO:0000256" key="1">
    <source>
        <dbReference type="SAM" id="MobiDB-lite"/>
    </source>
</evidence>
<dbReference type="RefSeq" id="WP_190150731.1">
    <property type="nucleotide sequence ID" value="NZ_BMTL01000016.1"/>
</dbReference>
<reference evidence="3" key="1">
    <citation type="journal article" date="2014" name="Int. J. Syst. Evol. Microbiol.">
        <title>Complete genome sequence of Corynebacterium casei LMG S-19264T (=DSM 44701T), isolated from a smear-ripened cheese.</title>
        <authorList>
            <consortium name="US DOE Joint Genome Institute (JGI-PGF)"/>
            <person name="Walter F."/>
            <person name="Albersmeier A."/>
            <person name="Kalinowski J."/>
            <person name="Ruckert C."/>
        </authorList>
    </citation>
    <scope>NUCLEOTIDE SEQUENCE</scope>
    <source>
        <strain evidence="3">JCM 4386</strain>
    </source>
</reference>
<protein>
    <submittedName>
        <fullName evidence="3">Lipoprotein</fullName>
    </submittedName>
</protein>
<feature type="signal peptide" evidence="2">
    <location>
        <begin position="1"/>
        <end position="26"/>
    </location>
</feature>
<name>A0A918FXJ4_9ACTN</name>
<feature type="region of interest" description="Disordered" evidence="1">
    <location>
        <begin position="27"/>
        <end position="63"/>
    </location>
</feature>
<dbReference type="SUPFAM" id="SSF89392">
    <property type="entry name" value="Prokaryotic lipoproteins and lipoprotein localization factors"/>
    <property type="match status" value="1"/>
</dbReference>
<proteinExistence type="predicted"/>
<dbReference type="InterPro" id="IPR029046">
    <property type="entry name" value="LolA/LolB/LppX"/>
</dbReference>
<keyword evidence="4" id="KW-1185">Reference proteome</keyword>
<accession>A0A918FXJ4</accession>
<dbReference type="PROSITE" id="PS51257">
    <property type="entry name" value="PROKAR_LIPOPROTEIN"/>
    <property type="match status" value="1"/>
</dbReference>
<keyword evidence="3" id="KW-0449">Lipoprotein</keyword>
<organism evidence="3 4">
    <name type="scientific">Streptomyces humidus</name>
    <dbReference type="NCBI Taxonomy" id="52259"/>
    <lineage>
        <taxon>Bacteria</taxon>
        <taxon>Bacillati</taxon>
        <taxon>Actinomycetota</taxon>
        <taxon>Actinomycetes</taxon>
        <taxon>Kitasatosporales</taxon>
        <taxon>Streptomycetaceae</taxon>
        <taxon>Streptomyces</taxon>
    </lineage>
</organism>
<comment type="caution">
    <text evidence="3">The sequence shown here is derived from an EMBL/GenBank/DDBJ whole genome shotgun (WGS) entry which is preliminary data.</text>
</comment>
<gene>
    <name evidence="3" type="ORF">GCM10010269_41160</name>
</gene>
<keyword evidence="2" id="KW-0732">Signal</keyword>
<feature type="chain" id="PRO_5037548590" evidence="2">
    <location>
        <begin position="27"/>
        <end position="321"/>
    </location>
</feature>
<reference evidence="3" key="2">
    <citation type="submission" date="2020-09" db="EMBL/GenBank/DDBJ databases">
        <authorList>
            <person name="Sun Q."/>
            <person name="Ohkuma M."/>
        </authorList>
    </citation>
    <scope>NUCLEOTIDE SEQUENCE</scope>
    <source>
        <strain evidence="3">JCM 4386</strain>
    </source>
</reference>
<evidence type="ECO:0000313" key="4">
    <source>
        <dbReference type="Proteomes" id="UP000606194"/>
    </source>
</evidence>